<dbReference type="eggNOG" id="COG1024">
    <property type="taxonomic scope" value="Bacteria"/>
</dbReference>
<comment type="similarity">
    <text evidence="1">Belongs to the enoyl-CoA hydratase/isomerase family.</text>
</comment>
<dbReference type="GO" id="GO:0004300">
    <property type="term" value="F:enoyl-CoA hydratase activity"/>
    <property type="evidence" value="ECO:0007669"/>
    <property type="project" value="UniProtKB-EC"/>
</dbReference>
<dbReference type="InterPro" id="IPR001753">
    <property type="entry name" value="Enoyl-CoA_hydra/iso"/>
</dbReference>
<dbReference type="SUPFAM" id="SSF52096">
    <property type="entry name" value="ClpP/crotonase"/>
    <property type="match status" value="1"/>
</dbReference>
<dbReference type="KEGG" id="reu:Reut_C6255"/>
<protein>
    <submittedName>
        <fullName evidence="3">Short chain enoyl-CoA hydratase</fullName>
        <ecNumber evidence="3">4.2.1.17</ecNumber>
    </submittedName>
</protein>
<geneLocation type="plasmid" evidence="3">
    <name>megaplasmid</name>
</geneLocation>
<dbReference type="Gene3D" id="1.10.12.10">
    <property type="entry name" value="Lyase 2-enoyl-coa Hydratase, Chain A, domain 2"/>
    <property type="match status" value="1"/>
</dbReference>
<keyword evidence="3" id="KW-0614">Plasmid</keyword>
<evidence type="ECO:0000256" key="2">
    <source>
        <dbReference type="ARBA" id="ARBA00023239"/>
    </source>
</evidence>
<dbReference type="InterPro" id="IPR029045">
    <property type="entry name" value="ClpP/crotonase-like_dom_sf"/>
</dbReference>
<dbReference type="CDD" id="cd06558">
    <property type="entry name" value="crotonase-like"/>
    <property type="match status" value="1"/>
</dbReference>
<dbReference type="GO" id="GO:0006635">
    <property type="term" value="P:fatty acid beta-oxidation"/>
    <property type="evidence" value="ECO:0007669"/>
    <property type="project" value="TreeGrafter"/>
</dbReference>
<keyword evidence="2 3" id="KW-0456">Lyase</keyword>
<dbReference type="PANTHER" id="PTHR11941">
    <property type="entry name" value="ENOYL-COA HYDRATASE-RELATED"/>
    <property type="match status" value="1"/>
</dbReference>
<gene>
    <name evidence="3" type="ordered locus">Reut_C6255</name>
</gene>
<dbReference type="EC" id="4.2.1.17" evidence="3"/>
<dbReference type="EMBL" id="CP000092">
    <property type="protein sequence ID" value="AAZ65561.1"/>
    <property type="molecule type" value="Genomic_DNA"/>
</dbReference>
<dbReference type="Pfam" id="PF00378">
    <property type="entry name" value="ECH_1"/>
    <property type="match status" value="1"/>
</dbReference>
<dbReference type="InterPro" id="IPR014748">
    <property type="entry name" value="Enoyl-CoA_hydra_C"/>
</dbReference>
<dbReference type="PANTHER" id="PTHR11941:SF54">
    <property type="entry name" value="ENOYL-COA HYDRATASE, MITOCHONDRIAL"/>
    <property type="match status" value="1"/>
</dbReference>
<dbReference type="AlphaFoldDB" id="Q46MR4"/>
<dbReference type="Gene3D" id="3.90.226.10">
    <property type="entry name" value="2-enoyl-CoA Hydratase, Chain A, domain 1"/>
    <property type="match status" value="1"/>
</dbReference>
<proteinExistence type="inferred from homology"/>
<evidence type="ECO:0000313" key="3">
    <source>
        <dbReference type="EMBL" id="AAZ65561.1"/>
    </source>
</evidence>
<dbReference type="OrthoDB" id="9148881at2"/>
<accession>Q46MR4</accession>
<evidence type="ECO:0000256" key="1">
    <source>
        <dbReference type="ARBA" id="ARBA00005254"/>
    </source>
</evidence>
<reference evidence="3" key="1">
    <citation type="submission" date="2005-08" db="EMBL/GenBank/DDBJ databases">
        <title>Complete sequence of a megaplasmid of Ralstonia eutropha JMP134.</title>
        <authorList>
            <person name="Copeland A."/>
            <person name="Lucas S."/>
            <person name="Lapidus A."/>
            <person name="Barry K."/>
            <person name="Detter J.C."/>
            <person name="Glavina T."/>
            <person name="Hammon N."/>
            <person name="Israni S."/>
            <person name="Pitluck S."/>
            <person name="Goltsman E."/>
            <person name="Martinez M."/>
            <person name="Vergez L."/>
            <person name="Larimer F."/>
            <person name="Land M."/>
            <person name="Lykidis A."/>
            <person name="Richardson P."/>
        </authorList>
    </citation>
    <scope>NUCLEOTIDE SEQUENCE [LARGE SCALE GENOMIC DNA]</scope>
    <source>
        <strain evidence="3">JMP134</strain>
        <plasmid evidence="3">megaplasmid</plasmid>
    </source>
</reference>
<name>Q46MR4_CUPPJ</name>
<organism evidence="3">
    <name type="scientific">Cupriavidus pinatubonensis (strain JMP 134 / LMG 1197)</name>
    <name type="common">Cupriavidus necator (strain JMP 134)</name>
    <dbReference type="NCBI Taxonomy" id="264198"/>
    <lineage>
        <taxon>Bacteria</taxon>
        <taxon>Pseudomonadati</taxon>
        <taxon>Pseudomonadota</taxon>
        <taxon>Betaproteobacteria</taxon>
        <taxon>Burkholderiales</taxon>
        <taxon>Burkholderiaceae</taxon>
        <taxon>Cupriavidus</taxon>
    </lineage>
</organism>
<sequence>MSGKITVARAGPVATITIDNEAKRNALSQAMWIDMGDAMEALAREADLRCIVLRGAGTQAFGSGADIEEFESIRASREQAIAFARHGHRAMSAVRDCPVPTIAAIRGVCVGGGLELAAGCDLRIASDDARFAVPIARLGATLAYPELQGLVRIAGFDVALEMLLDGRLMPAGEACAKGLVQRVVLGGQFDDELEKTIHRVVSNAPLVARWHKRFIARLRQGTPLGDDDLAEGYACFDSDDYVEGYRAFLSRRIPEFIGK</sequence>
<dbReference type="HOGENOM" id="CLU_009834_7_3_4"/>